<dbReference type="Proteomes" id="UP000612362">
    <property type="component" value="Unassembled WGS sequence"/>
</dbReference>
<reference evidence="1" key="1">
    <citation type="submission" date="2020-10" db="EMBL/GenBank/DDBJ databases">
        <title>Taxonomic study of unclassified bacteria belonging to the class Ktedonobacteria.</title>
        <authorList>
            <person name="Yabe S."/>
            <person name="Wang C.M."/>
            <person name="Zheng Y."/>
            <person name="Sakai Y."/>
            <person name="Cavaletti L."/>
            <person name="Monciardini P."/>
            <person name="Donadio S."/>
        </authorList>
    </citation>
    <scope>NUCLEOTIDE SEQUENCE</scope>
    <source>
        <strain evidence="1">SOSP1-1</strain>
    </source>
</reference>
<dbReference type="AlphaFoldDB" id="A0A8J3MT47"/>
<name>A0A8J3MT47_9CHLR</name>
<gene>
    <name evidence="1" type="ORF">KSX_21480</name>
</gene>
<evidence type="ECO:0000313" key="2">
    <source>
        <dbReference type="Proteomes" id="UP000612362"/>
    </source>
</evidence>
<protein>
    <submittedName>
        <fullName evidence="1">Uncharacterized protein</fullName>
    </submittedName>
</protein>
<keyword evidence="2" id="KW-1185">Reference proteome</keyword>
<sequence length="82" mass="9411">MTIAKVLQKVRCRFMQEDVLGTRRTAVPGDYVLCAKCDKPTLIRDSHAVESDVLDETLSEFEYICLDCWQELEMGEKDLPIT</sequence>
<accession>A0A8J3MT47</accession>
<comment type="caution">
    <text evidence="1">The sequence shown here is derived from an EMBL/GenBank/DDBJ whole genome shotgun (WGS) entry which is preliminary data.</text>
</comment>
<evidence type="ECO:0000313" key="1">
    <source>
        <dbReference type="EMBL" id="GHO43985.1"/>
    </source>
</evidence>
<proteinExistence type="predicted"/>
<dbReference type="RefSeq" id="WP_220193421.1">
    <property type="nucleotide sequence ID" value="NZ_BNJF01000001.1"/>
</dbReference>
<dbReference type="EMBL" id="BNJF01000001">
    <property type="protein sequence ID" value="GHO43985.1"/>
    <property type="molecule type" value="Genomic_DNA"/>
</dbReference>
<organism evidence="1 2">
    <name type="scientific">Ktedonospora formicarum</name>
    <dbReference type="NCBI Taxonomy" id="2778364"/>
    <lineage>
        <taxon>Bacteria</taxon>
        <taxon>Bacillati</taxon>
        <taxon>Chloroflexota</taxon>
        <taxon>Ktedonobacteria</taxon>
        <taxon>Ktedonobacterales</taxon>
        <taxon>Ktedonobacteraceae</taxon>
        <taxon>Ktedonospora</taxon>
    </lineage>
</organism>